<keyword evidence="1" id="KW-1133">Transmembrane helix</keyword>
<feature type="transmembrane region" description="Helical" evidence="1">
    <location>
        <begin position="43"/>
        <end position="68"/>
    </location>
</feature>
<feature type="transmembrane region" description="Helical" evidence="1">
    <location>
        <begin position="239"/>
        <end position="261"/>
    </location>
</feature>
<dbReference type="OrthoDB" id="3226582at2759"/>
<accession>A0A8H6S6U9</accession>
<feature type="transmembrane region" description="Helical" evidence="1">
    <location>
        <begin position="97"/>
        <end position="122"/>
    </location>
</feature>
<proteinExistence type="predicted"/>
<keyword evidence="1" id="KW-0812">Transmembrane</keyword>
<evidence type="ECO:0000256" key="1">
    <source>
        <dbReference type="SAM" id="Phobius"/>
    </source>
</evidence>
<evidence type="ECO:0000313" key="2">
    <source>
        <dbReference type="EMBL" id="KAF7293171.1"/>
    </source>
</evidence>
<reference evidence="2" key="1">
    <citation type="submission" date="2020-05" db="EMBL/GenBank/DDBJ databases">
        <title>Mycena genomes resolve the evolution of fungal bioluminescence.</title>
        <authorList>
            <person name="Tsai I.J."/>
        </authorList>
    </citation>
    <scope>NUCLEOTIDE SEQUENCE</scope>
    <source>
        <strain evidence="2">110903Hualien_Pintung</strain>
    </source>
</reference>
<dbReference type="Proteomes" id="UP000613580">
    <property type="component" value="Unassembled WGS sequence"/>
</dbReference>
<keyword evidence="3" id="KW-1185">Reference proteome</keyword>
<feature type="transmembrane region" description="Helical" evidence="1">
    <location>
        <begin position="166"/>
        <end position="189"/>
    </location>
</feature>
<evidence type="ECO:0000313" key="3">
    <source>
        <dbReference type="Proteomes" id="UP000613580"/>
    </source>
</evidence>
<comment type="caution">
    <text evidence="2">The sequence shown here is derived from an EMBL/GenBank/DDBJ whole genome shotgun (WGS) entry which is preliminary data.</text>
</comment>
<dbReference type="AlphaFoldDB" id="A0A8H6S6U9"/>
<protein>
    <submittedName>
        <fullName evidence="2">Ras-GEF domain-containing protein</fullName>
    </submittedName>
</protein>
<gene>
    <name evidence="2" type="ORF">HMN09_01195100</name>
</gene>
<feature type="transmembrane region" description="Helical" evidence="1">
    <location>
        <begin position="209"/>
        <end position="233"/>
    </location>
</feature>
<feature type="transmembrane region" description="Helical" evidence="1">
    <location>
        <begin position="12"/>
        <end position="34"/>
    </location>
</feature>
<dbReference type="EMBL" id="JACAZE010000021">
    <property type="protein sequence ID" value="KAF7293171.1"/>
    <property type="molecule type" value="Genomic_DNA"/>
</dbReference>
<organism evidence="2 3">
    <name type="scientific">Mycena chlorophos</name>
    <name type="common">Agaric fungus</name>
    <name type="synonym">Agaricus chlorophos</name>
    <dbReference type="NCBI Taxonomy" id="658473"/>
    <lineage>
        <taxon>Eukaryota</taxon>
        <taxon>Fungi</taxon>
        <taxon>Dikarya</taxon>
        <taxon>Basidiomycota</taxon>
        <taxon>Agaricomycotina</taxon>
        <taxon>Agaricomycetes</taxon>
        <taxon>Agaricomycetidae</taxon>
        <taxon>Agaricales</taxon>
        <taxon>Marasmiineae</taxon>
        <taxon>Mycenaceae</taxon>
        <taxon>Mycena</taxon>
    </lineage>
</organism>
<name>A0A8H6S6U9_MYCCL</name>
<sequence length="322" mass="34946">MPTSNLLQSLPLAVDSLSFGIYTSLFVQCLHLLYHTRRAHYRLYLSAMCALYLLSTLHIVLAFTWAAITDTADYAIYEVFSLKQPLPVLSRPGDPPVVHALATLIKALWVVSNGIADAVLIHRLYIIWGGNPRAVALPVVSYSLTMISAVVDLLPLPPAATRSALIVAMSSVFLTNVLSSALTAGRIWFMSRSCKRVVGTKRRARYTQLMVIILESGLIYPALLVITIAVFVAPTTPTVAVLSCFAVLYHIVGIAPTLIIVRVSSGVNDDEEVGPFPRSLPLPTDNSTSRLTTLHFAVPETVAGASPDEPLELNFRVKGSPI</sequence>
<keyword evidence="1" id="KW-0472">Membrane</keyword>
<feature type="transmembrane region" description="Helical" evidence="1">
    <location>
        <begin position="134"/>
        <end position="154"/>
    </location>
</feature>